<evidence type="ECO:0000256" key="2">
    <source>
        <dbReference type="ARBA" id="ARBA00004533"/>
    </source>
</evidence>
<evidence type="ECO:0000259" key="4">
    <source>
        <dbReference type="PROSITE" id="PS50885"/>
    </source>
</evidence>
<name>A0A1G7S0M0_9PSED</name>
<dbReference type="FunFam" id="3.30.70.270:FF:000001">
    <property type="entry name" value="Diguanylate cyclase domain protein"/>
    <property type="match status" value="1"/>
</dbReference>
<dbReference type="GO" id="GO:0005886">
    <property type="term" value="C:plasma membrane"/>
    <property type="evidence" value="ECO:0007669"/>
    <property type="project" value="UniProtKB-SubCell"/>
</dbReference>
<dbReference type="InterPro" id="IPR003660">
    <property type="entry name" value="HAMP_dom"/>
</dbReference>
<dbReference type="InterPro" id="IPR029151">
    <property type="entry name" value="Sensor-like_sf"/>
</dbReference>
<dbReference type="PROSITE" id="PS50885">
    <property type="entry name" value="HAMP"/>
    <property type="match status" value="1"/>
</dbReference>
<dbReference type="CDD" id="cd06225">
    <property type="entry name" value="HAMP"/>
    <property type="match status" value="1"/>
</dbReference>
<dbReference type="Pfam" id="PF21623">
    <property type="entry name" value="HK_sensor_dom_bact"/>
    <property type="match status" value="1"/>
</dbReference>
<dbReference type="SUPFAM" id="SSF55073">
    <property type="entry name" value="Nucleotide cyclase"/>
    <property type="match status" value="1"/>
</dbReference>
<accession>A0A1G7S0M0</accession>
<sequence>MMRFGIAFKLGCLMALFGMLPTGLAGYYIYSSSREMLLHAAERDLLTSVQVLGRNLHGSLRTISLDAAVLTNGPQVHELGQIKDPGELSHAQDDLAQVFRAMLLAHPDYMQIRLISATNHGLELVRQDRDGPSIVRVEGDDLQEKGHYAYVFETLRLAPGEVRISPIVINHEQGAHSGLGKPTLHVSTPVADETGKVFALLVINVDLDQLFSQLQSDLPKEYQVYLSNRWGDLLIHPDHRRTFGFDQGRRLFLQDEFPEVARLLTETGPSNLISRSVEQGQQDRLVAAFVRLSHNDASEPFVVLGLGQPQSHVLAQASRAGTNIAQIALLFSALALLAAFIASRALIRPLRSMTDAVELFSRERKISVLPPRDDELGVLAHRFHAMKHEILSQLDDLTCSRAAFEHLARHDPLTELPNRRLCFERLEQALVSARESGKKMALLFVDLDHFKEMNDQYGHRFGDLVLQAVAKLLTSASDNADCVARLGGDEFVIFFSDVTDPQKIVTLLEKLHQCFQLPLFIDGHRVQIHASMGVSLFPRDGDDIGALIQHADHAMYKAKSAGRNRYSYDVLEEE</sequence>
<feature type="domain" description="HAMP" evidence="4">
    <location>
        <begin position="344"/>
        <end position="395"/>
    </location>
</feature>
<keyword evidence="3" id="KW-1133">Transmembrane helix</keyword>
<dbReference type="Pfam" id="PF00672">
    <property type="entry name" value="HAMP"/>
    <property type="match status" value="1"/>
</dbReference>
<dbReference type="CDD" id="cd01949">
    <property type="entry name" value="GGDEF"/>
    <property type="match status" value="1"/>
</dbReference>
<feature type="domain" description="GGDEF" evidence="5">
    <location>
        <begin position="438"/>
        <end position="571"/>
    </location>
</feature>
<keyword evidence="3" id="KW-0812">Transmembrane</keyword>
<dbReference type="InterPro" id="IPR052163">
    <property type="entry name" value="DGC-Regulatory_Protein"/>
</dbReference>
<keyword evidence="3" id="KW-0472">Membrane</keyword>
<dbReference type="Gene3D" id="3.30.450.20">
    <property type="entry name" value="PAS domain"/>
    <property type="match status" value="1"/>
</dbReference>
<dbReference type="CDD" id="cd18773">
    <property type="entry name" value="PDC1_HK_sensor"/>
    <property type="match status" value="1"/>
</dbReference>
<organism evidence="6 7">
    <name type="scientific">Pseudomonas abietaniphila</name>
    <dbReference type="NCBI Taxonomy" id="89065"/>
    <lineage>
        <taxon>Bacteria</taxon>
        <taxon>Pseudomonadati</taxon>
        <taxon>Pseudomonadota</taxon>
        <taxon>Gammaproteobacteria</taxon>
        <taxon>Pseudomonadales</taxon>
        <taxon>Pseudomonadaceae</taxon>
        <taxon>Pseudomonas</taxon>
    </lineage>
</organism>
<dbReference type="PANTHER" id="PTHR46663">
    <property type="entry name" value="DIGUANYLATE CYCLASE DGCT-RELATED"/>
    <property type="match status" value="1"/>
</dbReference>
<dbReference type="InterPro" id="IPR000160">
    <property type="entry name" value="GGDEF_dom"/>
</dbReference>
<dbReference type="Proteomes" id="UP000182894">
    <property type="component" value="Unassembled WGS sequence"/>
</dbReference>
<dbReference type="InterPro" id="IPR043128">
    <property type="entry name" value="Rev_trsase/Diguanyl_cyclase"/>
</dbReference>
<dbReference type="Gene3D" id="3.30.70.270">
    <property type="match status" value="1"/>
</dbReference>
<dbReference type="SMART" id="SM00304">
    <property type="entry name" value="HAMP"/>
    <property type="match status" value="1"/>
</dbReference>
<dbReference type="InterPro" id="IPR048760">
    <property type="entry name" value="VP0354-like_sensor_dom"/>
</dbReference>
<evidence type="ECO:0000313" key="7">
    <source>
        <dbReference type="Proteomes" id="UP000182894"/>
    </source>
</evidence>
<evidence type="ECO:0000259" key="5">
    <source>
        <dbReference type="PROSITE" id="PS50887"/>
    </source>
</evidence>
<dbReference type="SUPFAM" id="SSF103190">
    <property type="entry name" value="Sensory domain-like"/>
    <property type="match status" value="1"/>
</dbReference>
<dbReference type="SMART" id="SM00267">
    <property type="entry name" value="GGDEF"/>
    <property type="match status" value="1"/>
</dbReference>
<comment type="cofactor">
    <cofactor evidence="1">
        <name>Mg(2+)</name>
        <dbReference type="ChEBI" id="CHEBI:18420"/>
    </cofactor>
</comment>
<evidence type="ECO:0000256" key="1">
    <source>
        <dbReference type="ARBA" id="ARBA00001946"/>
    </source>
</evidence>
<dbReference type="STRING" id="89065.SAMN05216605_101294"/>
<comment type="subcellular location">
    <subcellularLocation>
        <location evidence="2">Cell inner membrane</location>
    </subcellularLocation>
</comment>
<dbReference type="GO" id="GO:0003824">
    <property type="term" value="F:catalytic activity"/>
    <property type="evidence" value="ECO:0007669"/>
    <property type="project" value="UniProtKB-ARBA"/>
</dbReference>
<proteinExistence type="predicted"/>
<dbReference type="Gene3D" id="6.10.340.10">
    <property type="match status" value="1"/>
</dbReference>
<dbReference type="GO" id="GO:0007165">
    <property type="term" value="P:signal transduction"/>
    <property type="evidence" value="ECO:0007669"/>
    <property type="project" value="InterPro"/>
</dbReference>
<reference evidence="7" key="1">
    <citation type="submission" date="2016-10" db="EMBL/GenBank/DDBJ databases">
        <authorList>
            <person name="Varghese N."/>
            <person name="Submissions S."/>
        </authorList>
    </citation>
    <scope>NUCLEOTIDE SEQUENCE [LARGE SCALE GENOMIC DNA]</scope>
    <source>
        <strain evidence="7">ATCC 700689</strain>
    </source>
</reference>
<evidence type="ECO:0000313" key="6">
    <source>
        <dbReference type="EMBL" id="SDG15630.1"/>
    </source>
</evidence>
<dbReference type="Pfam" id="PF00990">
    <property type="entry name" value="GGDEF"/>
    <property type="match status" value="1"/>
</dbReference>
<dbReference type="PROSITE" id="PS50887">
    <property type="entry name" value="GGDEF"/>
    <property type="match status" value="1"/>
</dbReference>
<dbReference type="PANTHER" id="PTHR46663:SF2">
    <property type="entry name" value="GGDEF DOMAIN-CONTAINING PROTEIN"/>
    <property type="match status" value="1"/>
</dbReference>
<gene>
    <name evidence="6" type="ORF">SAMN05216605_101294</name>
</gene>
<keyword evidence="7" id="KW-1185">Reference proteome</keyword>
<dbReference type="AlphaFoldDB" id="A0A1G7S0M0"/>
<dbReference type="InterPro" id="IPR029787">
    <property type="entry name" value="Nucleotide_cyclase"/>
</dbReference>
<protein>
    <submittedName>
        <fullName evidence="6">Diguanylate cyclase (GGDEF) domain-containing protein</fullName>
    </submittedName>
</protein>
<dbReference type="NCBIfam" id="TIGR00254">
    <property type="entry name" value="GGDEF"/>
    <property type="match status" value="1"/>
</dbReference>
<feature type="transmembrane region" description="Helical" evidence="3">
    <location>
        <begin position="324"/>
        <end position="343"/>
    </location>
</feature>
<dbReference type="EMBL" id="FNCO01000001">
    <property type="protein sequence ID" value="SDG15630.1"/>
    <property type="molecule type" value="Genomic_DNA"/>
</dbReference>
<evidence type="ECO:0000256" key="3">
    <source>
        <dbReference type="SAM" id="Phobius"/>
    </source>
</evidence>
<dbReference type="RefSeq" id="WP_167362023.1">
    <property type="nucleotide sequence ID" value="NZ_FNCO01000001.1"/>
</dbReference>